<keyword evidence="2" id="KW-0378">Hydrolase</keyword>
<dbReference type="RefSeq" id="WP_184261483.1">
    <property type="nucleotide sequence ID" value="NZ_JACHIH010000034.1"/>
</dbReference>
<dbReference type="InterPro" id="IPR007569">
    <property type="entry name" value="DUF559"/>
</dbReference>
<sequence>MSRTIDHRVPRARSLRQNTTDAERKLWQRLRKIALGDVHFRRQATIGPYFADFACHAIRLVIEIDGGQHAESATDQVRTDYMHAQGYRVLRFWNHEVLENIDGVVETILSAASVAPPTPDPSPPQERGEGN</sequence>
<dbReference type="Gene3D" id="3.40.960.10">
    <property type="entry name" value="VSR Endonuclease"/>
    <property type="match status" value="1"/>
</dbReference>
<gene>
    <name evidence="2" type="ORF">HNR60_004114</name>
</gene>
<protein>
    <submittedName>
        <fullName evidence="2">Very-short-patch-repair endonuclease</fullName>
    </submittedName>
</protein>
<evidence type="ECO:0000313" key="2">
    <source>
        <dbReference type="EMBL" id="MBB5049338.1"/>
    </source>
</evidence>
<feature type="domain" description="DUF559" evidence="1">
    <location>
        <begin position="10"/>
        <end position="111"/>
    </location>
</feature>
<evidence type="ECO:0000313" key="3">
    <source>
        <dbReference type="Proteomes" id="UP000542353"/>
    </source>
</evidence>
<keyword evidence="2" id="KW-0540">Nuclease</keyword>
<dbReference type="InterPro" id="IPR011335">
    <property type="entry name" value="Restrct_endonuc-II-like"/>
</dbReference>
<organism evidence="2 3">
    <name type="scientific">Rhodopseudomonas rhenobacensis</name>
    <dbReference type="NCBI Taxonomy" id="87461"/>
    <lineage>
        <taxon>Bacteria</taxon>
        <taxon>Pseudomonadati</taxon>
        <taxon>Pseudomonadota</taxon>
        <taxon>Alphaproteobacteria</taxon>
        <taxon>Hyphomicrobiales</taxon>
        <taxon>Nitrobacteraceae</taxon>
        <taxon>Rhodopseudomonas</taxon>
    </lineage>
</organism>
<evidence type="ECO:0000259" key="1">
    <source>
        <dbReference type="Pfam" id="PF04480"/>
    </source>
</evidence>
<accession>A0A7W8E0Q1</accession>
<keyword evidence="2" id="KW-0255">Endonuclease</keyword>
<dbReference type="EMBL" id="JACHIH010000034">
    <property type="protein sequence ID" value="MBB5049338.1"/>
    <property type="molecule type" value="Genomic_DNA"/>
</dbReference>
<proteinExistence type="predicted"/>
<dbReference type="Pfam" id="PF04480">
    <property type="entry name" value="DUF559"/>
    <property type="match status" value="1"/>
</dbReference>
<dbReference type="AlphaFoldDB" id="A0A7W8E0Q1"/>
<comment type="caution">
    <text evidence="2">The sequence shown here is derived from an EMBL/GenBank/DDBJ whole genome shotgun (WGS) entry which is preliminary data.</text>
</comment>
<dbReference type="CDD" id="cd01038">
    <property type="entry name" value="Endonuclease_DUF559"/>
    <property type="match status" value="1"/>
</dbReference>
<dbReference type="SUPFAM" id="SSF52980">
    <property type="entry name" value="Restriction endonuclease-like"/>
    <property type="match status" value="1"/>
</dbReference>
<dbReference type="Proteomes" id="UP000542353">
    <property type="component" value="Unassembled WGS sequence"/>
</dbReference>
<name>A0A7W8E0Q1_9BRAD</name>
<reference evidence="2 3" key="1">
    <citation type="submission" date="2020-08" db="EMBL/GenBank/DDBJ databases">
        <title>Genomic Encyclopedia of Type Strains, Phase IV (KMG-IV): sequencing the most valuable type-strain genomes for metagenomic binning, comparative biology and taxonomic classification.</title>
        <authorList>
            <person name="Goeker M."/>
        </authorList>
    </citation>
    <scope>NUCLEOTIDE SEQUENCE [LARGE SCALE GENOMIC DNA]</scope>
    <source>
        <strain evidence="2 3">DSM 12706</strain>
    </source>
</reference>
<dbReference type="PANTHER" id="PTHR38590">
    <property type="entry name" value="BLL0828 PROTEIN"/>
    <property type="match status" value="1"/>
</dbReference>
<dbReference type="InterPro" id="IPR047216">
    <property type="entry name" value="Endonuclease_DUF559_bact"/>
</dbReference>
<keyword evidence="3" id="KW-1185">Reference proteome</keyword>
<dbReference type="GO" id="GO:0004519">
    <property type="term" value="F:endonuclease activity"/>
    <property type="evidence" value="ECO:0007669"/>
    <property type="project" value="UniProtKB-KW"/>
</dbReference>
<dbReference type="PANTHER" id="PTHR38590:SF1">
    <property type="entry name" value="BLL0828 PROTEIN"/>
    <property type="match status" value="1"/>
</dbReference>